<dbReference type="RefSeq" id="WP_046003634.1">
    <property type="nucleotide sequence ID" value="NZ_JXYA01000006.1"/>
</dbReference>
<dbReference type="OrthoDB" id="6310938at2"/>
<name>A0A0F4R043_9GAMM</name>
<evidence type="ECO:0000313" key="3">
    <source>
        <dbReference type="Proteomes" id="UP000033452"/>
    </source>
</evidence>
<reference evidence="2 3" key="1">
    <citation type="journal article" date="2015" name="BMC Genomics">
        <title>Genome mining reveals unlocked bioactive potential of marine Gram-negative bacteria.</title>
        <authorList>
            <person name="Machado H."/>
            <person name="Sonnenschein E.C."/>
            <person name="Melchiorsen J."/>
            <person name="Gram L."/>
        </authorList>
    </citation>
    <scope>NUCLEOTIDE SEQUENCE [LARGE SCALE GENOMIC DNA]</scope>
    <source>
        <strain evidence="2 3">S2471</strain>
    </source>
</reference>
<evidence type="ECO:0000313" key="2">
    <source>
        <dbReference type="EMBL" id="KJZ12197.1"/>
    </source>
</evidence>
<feature type="compositionally biased region" description="Polar residues" evidence="1">
    <location>
        <begin position="7"/>
        <end position="17"/>
    </location>
</feature>
<dbReference type="Proteomes" id="UP000033452">
    <property type="component" value="Unassembled WGS sequence"/>
</dbReference>
<dbReference type="AlphaFoldDB" id="A0A0F4R043"/>
<protein>
    <submittedName>
        <fullName evidence="2">Uncharacterized protein</fullName>
    </submittedName>
</protein>
<dbReference type="EMBL" id="JXYA01000006">
    <property type="protein sequence ID" value="KJZ12197.1"/>
    <property type="molecule type" value="Genomic_DNA"/>
</dbReference>
<sequence length="245" mass="27233">MKVDTSALAQPQVQPSGPATPKTPPKETVNATLAPDVYHRSGEQDQTPTYNRPIVIGEGRVIVETAEETIKRTLDAESQLYLGGDMFHAADKMAEHYDEFMGMLEQTDPQLAKKNWGFSVDEQGLLKVSGDLSEDEIATLEEKLNSNDALVKYANEVKEAFLKYTDMERGPGIPSSKGWCKYDVSNENFADIIDMKSLMEERGGKRGQMPNFGEKLSLLDFVDNMGEQLKSKAVVAFSDKRTLTE</sequence>
<proteinExistence type="predicted"/>
<accession>A0A0F4R043</accession>
<evidence type="ECO:0000256" key="1">
    <source>
        <dbReference type="SAM" id="MobiDB-lite"/>
    </source>
</evidence>
<feature type="region of interest" description="Disordered" evidence="1">
    <location>
        <begin position="1"/>
        <end position="52"/>
    </location>
</feature>
<dbReference type="PATRIC" id="fig|43658.5.peg.807"/>
<gene>
    <name evidence="2" type="ORF">TW77_03840</name>
</gene>
<keyword evidence="3" id="KW-1185">Reference proteome</keyword>
<organism evidence="2 3">
    <name type="scientific">Pseudoalteromonas rubra</name>
    <dbReference type="NCBI Taxonomy" id="43658"/>
    <lineage>
        <taxon>Bacteria</taxon>
        <taxon>Pseudomonadati</taxon>
        <taxon>Pseudomonadota</taxon>
        <taxon>Gammaproteobacteria</taxon>
        <taxon>Alteromonadales</taxon>
        <taxon>Pseudoalteromonadaceae</taxon>
        <taxon>Pseudoalteromonas</taxon>
    </lineage>
</organism>
<comment type="caution">
    <text evidence="2">The sequence shown here is derived from an EMBL/GenBank/DDBJ whole genome shotgun (WGS) entry which is preliminary data.</text>
</comment>